<dbReference type="InterPro" id="IPR016305">
    <property type="entry name" value="Mannose-6-P_Isomerase"/>
</dbReference>
<evidence type="ECO:0000256" key="8">
    <source>
        <dbReference type="PIRSR" id="PIRSR001480-1"/>
    </source>
</evidence>
<dbReference type="PRINTS" id="PR00714">
    <property type="entry name" value="MAN6PISMRASE"/>
</dbReference>
<dbReference type="PANTHER" id="PTHR10309:SF0">
    <property type="entry name" value="MANNOSE-6-PHOSPHATE ISOMERASE"/>
    <property type="match status" value="1"/>
</dbReference>
<dbReference type="NCBIfam" id="TIGR00218">
    <property type="entry name" value="manA"/>
    <property type="match status" value="1"/>
</dbReference>
<evidence type="ECO:0000256" key="4">
    <source>
        <dbReference type="ARBA" id="ARBA00011956"/>
    </source>
</evidence>
<feature type="binding site" evidence="9">
    <location>
        <position position="130"/>
    </location>
    <ligand>
        <name>Zn(2+)</name>
        <dbReference type="ChEBI" id="CHEBI:29105"/>
    </ligand>
</feature>
<dbReference type="VEuPathDB" id="TriTrypDB:TvY486_1115520"/>
<dbReference type="UniPathway" id="UPA00126">
    <property type="reaction ID" value="UER00423"/>
</dbReference>
<dbReference type="OMA" id="DIGLFCG"/>
<dbReference type="CDD" id="cd07011">
    <property type="entry name" value="cupin_PMI_type_I_N"/>
    <property type="match status" value="1"/>
</dbReference>
<dbReference type="GO" id="GO:0009298">
    <property type="term" value="P:GDP-mannose biosynthetic process"/>
    <property type="evidence" value="ECO:0007669"/>
    <property type="project" value="UniProtKB-UniPathway"/>
</dbReference>
<dbReference type="GO" id="GO:0005829">
    <property type="term" value="C:cytosol"/>
    <property type="evidence" value="ECO:0007669"/>
    <property type="project" value="TreeGrafter"/>
</dbReference>
<feature type="binding site" evidence="9">
    <location>
        <position position="105"/>
    </location>
    <ligand>
        <name>Zn(2+)</name>
        <dbReference type="ChEBI" id="CHEBI:29105"/>
    </ligand>
</feature>
<dbReference type="Gene3D" id="1.10.441.10">
    <property type="entry name" value="Phosphomannose Isomerase, domain 2"/>
    <property type="match status" value="1"/>
</dbReference>
<comment type="cofactor">
    <cofactor evidence="9">
        <name>Zn(2+)</name>
        <dbReference type="ChEBI" id="CHEBI:29105"/>
    </cofactor>
    <text evidence="9">Binds 1 zinc ion per subunit.</text>
</comment>
<dbReference type="PIRSF" id="PIRSF001480">
    <property type="entry name" value="Mannose-6-phosphate_isomerase"/>
    <property type="match status" value="1"/>
</dbReference>
<dbReference type="InterPro" id="IPR046457">
    <property type="entry name" value="PMI_typeI_cat"/>
</dbReference>
<dbReference type="InterPro" id="IPR001250">
    <property type="entry name" value="Man6P_Isoase-1"/>
</dbReference>
<proteinExistence type="inferred from homology"/>
<comment type="pathway">
    <text evidence="2">Nucleotide-sugar biosynthesis; GDP-alpha-D-mannose biosynthesis; alpha-D-mannose 1-phosphate from D-fructose 6-phosphate: step 1/2.</text>
</comment>
<feature type="domain" description="Phosphomannose isomerase type I catalytic" evidence="10">
    <location>
        <begin position="4"/>
        <end position="146"/>
    </location>
</feature>
<evidence type="ECO:0000256" key="5">
    <source>
        <dbReference type="ARBA" id="ARBA00022723"/>
    </source>
</evidence>
<dbReference type="PROSITE" id="PS00965">
    <property type="entry name" value="PMI_I_1"/>
    <property type="match status" value="1"/>
</dbReference>
<feature type="binding site" evidence="9">
    <location>
        <position position="103"/>
    </location>
    <ligand>
        <name>Zn(2+)</name>
        <dbReference type="ChEBI" id="CHEBI:29105"/>
    </ligand>
</feature>
<organism evidence="11">
    <name type="scientific">Trypanosoma vivax (strain Y486)</name>
    <dbReference type="NCBI Taxonomy" id="1055687"/>
    <lineage>
        <taxon>Eukaryota</taxon>
        <taxon>Discoba</taxon>
        <taxon>Euglenozoa</taxon>
        <taxon>Kinetoplastea</taxon>
        <taxon>Metakinetoplastina</taxon>
        <taxon>Trypanosomatida</taxon>
        <taxon>Trypanosomatidae</taxon>
        <taxon>Trypanosoma</taxon>
        <taxon>Duttonella</taxon>
    </lineage>
</organism>
<dbReference type="EMBL" id="HE573027">
    <property type="protein sequence ID" value="CCC54068.1"/>
    <property type="molecule type" value="Genomic_DNA"/>
</dbReference>
<feature type="binding site" evidence="9">
    <location>
        <position position="259"/>
    </location>
    <ligand>
        <name>Zn(2+)</name>
        <dbReference type="ChEBI" id="CHEBI:29105"/>
    </ligand>
</feature>
<dbReference type="InterPro" id="IPR018050">
    <property type="entry name" value="Pmannose_isomerase-type1_CS"/>
</dbReference>
<accession>G0U8Y6</accession>
<keyword evidence="6 9" id="KW-0862">Zinc</keyword>
<dbReference type="GO" id="GO:0005975">
    <property type="term" value="P:carbohydrate metabolic process"/>
    <property type="evidence" value="ECO:0007669"/>
    <property type="project" value="InterPro"/>
</dbReference>
<dbReference type="InterPro" id="IPR014710">
    <property type="entry name" value="RmlC-like_jellyroll"/>
</dbReference>
<protein>
    <recommendedName>
        <fullName evidence="4">mannose-6-phosphate isomerase</fullName>
        <ecNumber evidence="4">5.3.1.8</ecNumber>
    </recommendedName>
</protein>
<dbReference type="Gene3D" id="2.60.120.10">
    <property type="entry name" value="Jelly Rolls"/>
    <property type="match status" value="2"/>
</dbReference>
<dbReference type="EC" id="5.3.1.8" evidence="4"/>
<sequence>MTKILHLNCGVQQYAWGKGAAESAVARMKGKCSENGKFAELWVGTHVNCPSHTMDGELLSAFLQKSANGDRFFAPQQQQIPRFHNRVPFLLKLLSIETALSIQAHPNKTLAERLHAENPTKYRDPNHKPELIIAITPFEALCCFRSVEEINRLLRTVPSLVLLLGHALEAQQVSDSTRDKIERIMRAIYAIDPQQHARALLDHTEELRRKGDAIGVEDRLFLRLVSQYPSDMGCWMVYILNYVQLKPGEGLFLADSEPHAYLFGDGVEIMASSDNVVRAGLTPKWKDVPTLLKMLRYNTDGLARAKHSRKLAGDGEEWEVQLYAPPVEFPDFSIYRIQRVSSGKSKTSVVLPTIGLGFCVEGACVVNDEPVTMGGCFAVPYGEVRVEAVGECQLFVASMNLPCNHSAKL</sequence>
<feature type="active site" evidence="8">
    <location>
        <position position="278"/>
    </location>
</feature>
<reference evidence="11" key="1">
    <citation type="journal article" date="2012" name="Proc. Natl. Acad. Sci. U.S.A.">
        <title>Antigenic diversity is generated by distinct evolutionary mechanisms in African trypanosome species.</title>
        <authorList>
            <person name="Jackson A.P."/>
            <person name="Berry A."/>
            <person name="Aslett M."/>
            <person name="Allison H.C."/>
            <person name="Burton P."/>
            <person name="Vavrova-Anderson J."/>
            <person name="Brown R."/>
            <person name="Browne H."/>
            <person name="Corton N."/>
            <person name="Hauser H."/>
            <person name="Gamble J."/>
            <person name="Gilderthorp R."/>
            <person name="Marcello L."/>
            <person name="McQuillan J."/>
            <person name="Otto T.D."/>
            <person name="Quail M.A."/>
            <person name="Sanders M.J."/>
            <person name="van Tonder A."/>
            <person name="Ginger M.L."/>
            <person name="Field M.C."/>
            <person name="Barry J.D."/>
            <person name="Hertz-Fowler C."/>
            <person name="Berriman M."/>
        </authorList>
    </citation>
    <scope>NUCLEOTIDE SEQUENCE</scope>
    <source>
        <strain evidence="11">Y486</strain>
    </source>
</reference>
<evidence type="ECO:0000259" key="10">
    <source>
        <dbReference type="Pfam" id="PF20511"/>
    </source>
</evidence>
<evidence type="ECO:0000256" key="2">
    <source>
        <dbReference type="ARBA" id="ARBA00004666"/>
    </source>
</evidence>
<evidence type="ECO:0000256" key="6">
    <source>
        <dbReference type="ARBA" id="ARBA00022833"/>
    </source>
</evidence>
<keyword evidence="5 9" id="KW-0479">Metal-binding</keyword>
<dbReference type="AlphaFoldDB" id="G0U8Y6"/>
<evidence type="ECO:0000256" key="9">
    <source>
        <dbReference type="PIRSR" id="PIRSR001480-2"/>
    </source>
</evidence>
<keyword evidence="7 11" id="KW-0413">Isomerase</keyword>
<comment type="similarity">
    <text evidence="3">Belongs to the mannose-6-phosphate isomerase type 1 family.</text>
</comment>
<gene>
    <name evidence="11" type="ORF">TVY486_1115520</name>
</gene>
<dbReference type="GO" id="GO:0008270">
    <property type="term" value="F:zinc ion binding"/>
    <property type="evidence" value="ECO:0007669"/>
    <property type="project" value="InterPro"/>
</dbReference>
<evidence type="ECO:0000313" key="11">
    <source>
        <dbReference type="EMBL" id="CCC54068.1"/>
    </source>
</evidence>
<dbReference type="PROSITE" id="PS00966">
    <property type="entry name" value="PMI_I_2"/>
    <property type="match status" value="1"/>
</dbReference>
<dbReference type="SUPFAM" id="SSF51182">
    <property type="entry name" value="RmlC-like cupins"/>
    <property type="match status" value="1"/>
</dbReference>
<dbReference type="GO" id="GO:0004476">
    <property type="term" value="F:mannose-6-phosphate isomerase activity"/>
    <property type="evidence" value="ECO:0007669"/>
    <property type="project" value="UniProtKB-EC"/>
</dbReference>
<evidence type="ECO:0000256" key="3">
    <source>
        <dbReference type="ARBA" id="ARBA00010772"/>
    </source>
</evidence>
<dbReference type="PANTHER" id="PTHR10309">
    <property type="entry name" value="MANNOSE-6-PHOSPHATE ISOMERASE"/>
    <property type="match status" value="1"/>
</dbReference>
<evidence type="ECO:0000256" key="7">
    <source>
        <dbReference type="ARBA" id="ARBA00023235"/>
    </source>
</evidence>
<dbReference type="Pfam" id="PF20511">
    <property type="entry name" value="PMI_typeI_cat"/>
    <property type="match status" value="1"/>
</dbReference>
<name>G0U8Y6_TRYVY</name>
<evidence type="ECO:0000256" key="1">
    <source>
        <dbReference type="ARBA" id="ARBA00000757"/>
    </source>
</evidence>
<comment type="catalytic activity">
    <reaction evidence="1">
        <text>D-mannose 6-phosphate = D-fructose 6-phosphate</text>
        <dbReference type="Rhea" id="RHEA:12356"/>
        <dbReference type="ChEBI" id="CHEBI:58735"/>
        <dbReference type="ChEBI" id="CHEBI:61527"/>
        <dbReference type="EC" id="5.3.1.8"/>
    </reaction>
</comment>
<dbReference type="InterPro" id="IPR011051">
    <property type="entry name" value="RmlC_Cupin_sf"/>
</dbReference>